<gene>
    <name evidence="2" type="ORF">EI97DRAFT_457944</name>
</gene>
<name>A0A6A6JKX6_WESOR</name>
<proteinExistence type="predicted"/>
<feature type="compositionally biased region" description="Acidic residues" evidence="1">
    <location>
        <begin position="645"/>
        <end position="659"/>
    </location>
</feature>
<feature type="compositionally biased region" description="Basic and acidic residues" evidence="1">
    <location>
        <begin position="607"/>
        <end position="618"/>
    </location>
</feature>
<organism evidence="2 3">
    <name type="scientific">Westerdykella ornata</name>
    <dbReference type="NCBI Taxonomy" id="318751"/>
    <lineage>
        <taxon>Eukaryota</taxon>
        <taxon>Fungi</taxon>
        <taxon>Dikarya</taxon>
        <taxon>Ascomycota</taxon>
        <taxon>Pezizomycotina</taxon>
        <taxon>Dothideomycetes</taxon>
        <taxon>Pleosporomycetidae</taxon>
        <taxon>Pleosporales</taxon>
        <taxon>Sporormiaceae</taxon>
        <taxon>Westerdykella</taxon>
    </lineage>
</organism>
<feature type="compositionally biased region" description="Acidic residues" evidence="1">
    <location>
        <begin position="745"/>
        <end position="769"/>
    </location>
</feature>
<feature type="region of interest" description="Disordered" evidence="1">
    <location>
        <begin position="866"/>
        <end position="903"/>
    </location>
</feature>
<feature type="region of interest" description="Disordered" evidence="1">
    <location>
        <begin position="161"/>
        <end position="319"/>
    </location>
</feature>
<dbReference type="Proteomes" id="UP000800097">
    <property type="component" value="Unassembled WGS sequence"/>
</dbReference>
<dbReference type="GeneID" id="54554040"/>
<feature type="compositionally biased region" description="Acidic residues" evidence="1">
    <location>
        <begin position="726"/>
        <end position="737"/>
    </location>
</feature>
<feature type="compositionally biased region" description="Basic and acidic residues" evidence="1">
    <location>
        <begin position="26"/>
        <end position="36"/>
    </location>
</feature>
<dbReference type="InterPro" id="IPR018822">
    <property type="entry name" value="UPF0646"/>
</dbReference>
<feature type="compositionally biased region" description="Basic and acidic residues" evidence="1">
    <location>
        <begin position="495"/>
        <end position="520"/>
    </location>
</feature>
<dbReference type="OrthoDB" id="5339076at2759"/>
<dbReference type="RefSeq" id="XP_033654780.1">
    <property type="nucleotide sequence ID" value="XM_033800865.1"/>
</dbReference>
<dbReference type="EMBL" id="ML986491">
    <property type="protein sequence ID" value="KAF2277241.1"/>
    <property type="molecule type" value="Genomic_DNA"/>
</dbReference>
<dbReference type="AlphaFoldDB" id="A0A6A6JKX6"/>
<feature type="compositionally biased region" description="Basic and acidic residues" evidence="1">
    <location>
        <begin position="679"/>
        <end position="688"/>
    </location>
</feature>
<sequence length="903" mass="98434">MAAAAPPLSGNSVPLSSDNVSFADTMDVHTDHRVDGDGNMNVDTSSERALDRRDDDDLSLQDAGTDGDADIRTATEDQDDYMVDNDDLIDYDDADYDLVLEDAGDASVGSLADAQDEATVPVNLANSADAPGTVFDEDLIDYSDDEDQPQESFEAVANVEVSEQQHVSAVQPPSPPHVPADDLHNDSTADEGADNAADVYADEGEGAAHQEWPQTWGQGEEEQWDQPQTDATYAETAQADEDEGQAEEQQQQGGLSGDSHEPSAVAQNHEVDKDPNTDVDTTEDGKDANARFPPQGPQDETVDPSYSEADNVDAGPTLQSGALYPVTVNYNGAESWLFKPRDFDTDDWLLEDESIANEPFLYLIHACRAKLNDQLGNETELGLRFDSFQGLELYEDCTACAYSTLNEFLDIYTTLHSQDDQTDPEPFYVTLQFRPRVSALVSDLKKAVQEGIGFSGLRRAIDAGLNHFSMLSSGNYVDEYNEQWEEEGEGEVEHEEYHASEGEHEEQYTGEGEQKDRYAGADEQEDQYAGADKEEDQYEAEGEGEGAYEQEDEVYGQEGVALEEDFEGAERTGQVPEQGNGEPSHDLVEAEDADADQLPQQPATHGTDADVIQKEETPSKASANATPGPLATSRTPETTAHYDQADDDYIDYSDDEEEDVKQSDRRSARETSSTSATLRGDEPSDGERSTNLLEPNTEDGHQDLPHTGDEGVQSTTVHAEEAFPAEYEDVEQGDQADSEFVQPDNGEEEFEEGFEEEDEYNAFDFEEDEHGGAESTYADGQSYPSDQGEGEAGQPYGTFQQAVANEDETDFNDVDDEFGAEQTDQPVVQPGRVDDEFDLDFDDQTAMTEPVEVIATVAALSKAAPSAGLNDLGSPQGQKRPLDEVDGGLDGAGDPTDAKKMKV</sequence>
<evidence type="ECO:0000256" key="1">
    <source>
        <dbReference type="SAM" id="MobiDB-lite"/>
    </source>
</evidence>
<feature type="region of interest" description="Disordered" evidence="1">
    <location>
        <begin position="24"/>
        <end position="77"/>
    </location>
</feature>
<feature type="compositionally biased region" description="Basic and acidic residues" evidence="1">
    <location>
        <begin position="660"/>
        <end position="669"/>
    </location>
</feature>
<feature type="region of interest" description="Disordered" evidence="1">
    <location>
        <begin position="482"/>
        <end position="835"/>
    </location>
</feature>
<evidence type="ECO:0000313" key="2">
    <source>
        <dbReference type="EMBL" id="KAF2277241.1"/>
    </source>
</evidence>
<protein>
    <submittedName>
        <fullName evidence="2">Uncharacterized protein</fullName>
    </submittedName>
</protein>
<reference evidence="2" key="1">
    <citation type="journal article" date="2020" name="Stud. Mycol.">
        <title>101 Dothideomycetes genomes: a test case for predicting lifestyles and emergence of pathogens.</title>
        <authorList>
            <person name="Haridas S."/>
            <person name="Albert R."/>
            <person name="Binder M."/>
            <person name="Bloem J."/>
            <person name="Labutti K."/>
            <person name="Salamov A."/>
            <person name="Andreopoulos B."/>
            <person name="Baker S."/>
            <person name="Barry K."/>
            <person name="Bills G."/>
            <person name="Bluhm B."/>
            <person name="Cannon C."/>
            <person name="Castanera R."/>
            <person name="Culley D."/>
            <person name="Daum C."/>
            <person name="Ezra D."/>
            <person name="Gonzalez J."/>
            <person name="Henrissat B."/>
            <person name="Kuo A."/>
            <person name="Liang C."/>
            <person name="Lipzen A."/>
            <person name="Lutzoni F."/>
            <person name="Magnuson J."/>
            <person name="Mondo S."/>
            <person name="Nolan M."/>
            <person name="Ohm R."/>
            <person name="Pangilinan J."/>
            <person name="Park H.-J."/>
            <person name="Ramirez L."/>
            <person name="Alfaro M."/>
            <person name="Sun H."/>
            <person name="Tritt A."/>
            <person name="Yoshinaga Y."/>
            <person name="Zwiers L.-H."/>
            <person name="Turgeon B."/>
            <person name="Goodwin S."/>
            <person name="Spatafora J."/>
            <person name="Crous P."/>
            <person name="Grigoriev I."/>
        </authorList>
    </citation>
    <scope>NUCLEOTIDE SEQUENCE</scope>
    <source>
        <strain evidence="2">CBS 379.55</strain>
    </source>
</reference>
<accession>A0A6A6JKX6</accession>
<evidence type="ECO:0000313" key="3">
    <source>
        <dbReference type="Proteomes" id="UP000800097"/>
    </source>
</evidence>
<keyword evidence="3" id="KW-1185">Reference proteome</keyword>
<dbReference type="Pfam" id="PF10336">
    <property type="entry name" value="DUF2420"/>
    <property type="match status" value="1"/>
</dbReference>
<feature type="compositionally biased region" description="Basic and acidic residues" evidence="1">
    <location>
        <begin position="698"/>
        <end position="709"/>
    </location>
</feature>
<feature type="compositionally biased region" description="Acidic residues" evidence="1">
    <location>
        <begin position="533"/>
        <end position="567"/>
    </location>
</feature>
<feature type="compositionally biased region" description="Acidic residues" evidence="1">
    <location>
        <begin position="805"/>
        <end position="819"/>
    </location>
</feature>
<feature type="compositionally biased region" description="Acidic residues" evidence="1">
    <location>
        <begin position="482"/>
        <end position="494"/>
    </location>
</feature>
<feature type="compositionally biased region" description="Basic and acidic residues" evidence="1">
    <location>
        <begin position="45"/>
        <end position="55"/>
    </location>
</feature>